<evidence type="ECO:0000313" key="3">
    <source>
        <dbReference type="Proteomes" id="UP000018050"/>
    </source>
</evidence>
<dbReference type="PANTHER" id="PTHR21581">
    <property type="entry name" value="D-ALANYL-D-ALANINE CARBOXYPEPTIDASE"/>
    <property type="match status" value="1"/>
</dbReference>
<organism evidence="2 3">
    <name type="scientific">Eimeria acervulina</name>
    <name type="common">Coccidian parasite</name>
    <dbReference type="NCBI Taxonomy" id="5801"/>
    <lineage>
        <taxon>Eukaryota</taxon>
        <taxon>Sar</taxon>
        <taxon>Alveolata</taxon>
        <taxon>Apicomplexa</taxon>
        <taxon>Conoidasida</taxon>
        <taxon>Coccidia</taxon>
        <taxon>Eucoccidiorida</taxon>
        <taxon>Eimeriorina</taxon>
        <taxon>Eimeriidae</taxon>
        <taxon>Eimeria</taxon>
    </lineage>
</organism>
<feature type="region of interest" description="Disordered" evidence="1">
    <location>
        <begin position="121"/>
        <end position="141"/>
    </location>
</feature>
<feature type="compositionally biased region" description="Pro residues" evidence="1">
    <location>
        <begin position="123"/>
        <end position="138"/>
    </location>
</feature>
<dbReference type="RefSeq" id="XP_013246888.1">
    <property type="nucleotide sequence ID" value="XM_013391434.1"/>
</dbReference>
<feature type="region of interest" description="Disordered" evidence="1">
    <location>
        <begin position="86"/>
        <end position="105"/>
    </location>
</feature>
<proteinExistence type="predicted"/>
<dbReference type="VEuPathDB" id="ToxoDB:EAH_00047900"/>
<feature type="region of interest" description="Disordered" evidence="1">
    <location>
        <begin position="1"/>
        <end position="44"/>
    </location>
</feature>
<dbReference type="Proteomes" id="UP000018050">
    <property type="component" value="Unassembled WGS sequence"/>
</dbReference>
<dbReference type="EMBL" id="HG673573">
    <property type="protein sequence ID" value="CDI84061.1"/>
    <property type="molecule type" value="Genomic_DNA"/>
</dbReference>
<name>U6GUZ9_EIMAC</name>
<dbReference type="AlphaFoldDB" id="U6GUZ9"/>
<protein>
    <recommendedName>
        <fullName evidence="4">TPR domain-containing protein</fullName>
    </recommendedName>
</protein>
<reference evidence="2" key="1">
    <citation type="submission" date="2013-10" db="EMBL/GenBank/DDBJ databases">
        <title>Genomic analysis of the causative agents of coccidiosis in chickens.</title>
        <authorList>
            <person name="Reid A.J."/>
            <person name="Blake D."/>
            <person name="Billington K."/>
            <person name="Browne H."/>
            <person name="Dunn M."/>
            <person name="Hung S."/>
            <person name="Kawahara F."/>
            <person name="Miranda-Saavedra D."/>
            <person name="Mourier T."/>
            <person name="Nagra H."/>
            <person name="Otto T.D."/>
            <person name="Rawlings N."/>
            <person name="Sanchez A."/>
            <person name="Sanders M."/>
            <person name="Subramaniam C."/>
            <person name="Tay Y."/>
            <person name="Dear P."/>
            <person name="Doerig C."/>
            <person name="Gruber A."/>
            <person name="Parkinson J."/>
            <person name="Shirley M."/>
            <person name="Wan K.L."/>
            <person name="Berriman M."/>
            <person name="Tomley F."/>
            <person name="Pain A."/>
        </authorList>
    </citation>
    <scope>NUCLEOTIDE SEQUENCE [LARGE SCALE GENOMIC DNA]</scope>
    <source>
        <strain evidence="2">Houghton</strain>
    </source>
</reference>
<dbReference type="InterPro" id="IPR011990">
    <property type="entry name" value="TPR-like_helical_dom_sf"/>
</dbReference>
<dbReference type="SUPFAM" id="SSF48452">
    <property type="entry name" value="TPR-like"/>
    <property type="match status" value="1"/>
</dbReference>
<dbReference type="OrthoDB" id="428342at2759"/>
<accession>U6GUZ9</accession>
<sequence length="481" mass="49654">MSQEQKEGAYTPQQQYQPAAATAAAEATAATAADSPPAGLTPHEAVAAPVAAAAAHTPQFAYAERVSVEPHYAVPCNQQQLAAASCSNNSSSSSNNSSNSGDSRVTQAAAANPFGVSLMPAAHLPPQPPVPPPPPPGRPFAAPAAAAAAAAAASAAAGASAAIFYQSASSGVSPAANFASFLSPAFIRLQLPCRLAGGSMVPFSARILFAVAPHFCGSSIDSVSALSLLLQHCKQQLQAAAAAAAAAATAATAAANDSCNHLHRLWRARLIRTAFLLAVVLTAANYPESSSRCGVHMGCTDCAEQYFTYADCSGFSESCIRNTNHGLLLLFTRRVAAAAEAFEAALHASSRMSLGSSLGFPLGVCVNDKESAEEEQEKDEDEDSWDAACLMFSPTPHAVCCNNSAVAKFFSKRLEDATTALEGLVHGNPSGAFPGSVRNLMTLYEFGAKRDECLALLQQTLKTAAAQDKQIQQILSDLLVL</sequence>
<evidence type="ECO:0000313" key="2">
    <source>
        <dbReference type="EMBL" id="CDI84061.1"/>
    </source>
</evidence>
<keyword evidence="3" id="KW-1185">Reference proteome</keyword>
<gene>
    <name evidence="2" type="ORF">EAH_00047900</name>
</gene>
<feature type="compositionally biased region" description="Low complexity" evidence="1">
    <location>
        <begin position="9"/>
        <end position="38"/>
    </location>
</feature>
<feature type="compositionally biased region" description="Low complexity" evidence="1">
    <location>
        <begin position="87"/>
        <end position="100"/>
    </location>
</feature>
<dbReference type="PANTHER" id="PTHR21581:SF6">
    <property type="entry name" value="TRAFFICKING PROTEIN PARTICLE COMPLEX SUBUNIT 12"/>
    <property type="match status" value="1"/>
</dbReference>
<dbReference type="GeneID" id="25272860"/>
<evidence type="ECO:0008006" key="4">
    <source>
        <dbReference type="Google" id="ProtNLM"/>
    </source>
</evidence>
<reference evidence="2" key="2">
    <citation type="submission" date="2013-10" db="EMBL/GenBank/DDBJ databases">
        <authorList>
            <person name="Aslett M."/>
        </authorList>
    </citation>
    <scope>NUCLEOTIDE SEQUENCE [LARGE SCALE GENOMIC DNA]</scope>
    <source>
        <strain evidence="2">Houghton</strain>
    </source>
</reference>
<evidence type="ECO:0000256" key="1">
    <source>
        <dbReference type="SAM" id="MobiDB-lite"/>
    </source>
</evidence>